<evidence type="ECO:0000259" key="1">
    <source>
        <dbReference type="Pfam" id="PF18899"/>
    </source>
</evidence>
<feature type="domain" description="DUF5655" evidence="1">
    <location>
        <begin position="8"/>
        <end position="116"/>
    </location>
</feature>
<keyword evidence="3" id="KW-1185">Reference proteome</keyword>
<dbReference type="AlphaFoldDB" id="A0A0N8PSH6"/>
<dbReference type="EMBL" id="LJCR01000444">
    <property type="protein sequence ID" value="KPV52749.1"/>
    <property type="molecule type" value="Genomic_DNA"/>
</dbReference>
<comment type="caution">
    <text evidence="2">The sequence shown here is derived from an EMBL/GenBank/DDBJ whole genome shotgun (WGS) entry which is preliminary data.</text>
</comment>
<name>A0A0N8PSH6_9CHLR</name>
<organism evidence="2 3">
    <name type="scientific">Kouleothrix aurantiaca</name>
    <dbReference type="NCBI Taxonomy" id="186479"/>
    <lineage>
        <taxon>Bacteria</taxon>
        <taxon>Bacillati</taxon>
        <taxon>Chloroflexota</taxon>
        <taxon>Chloroflexia</taxon>
        <taxon>Chloroflexales</taxon>
        <taxon>Roseiflexineae</taxon>
        <taxon>Roseiflexaceae</taxon>
        <taxon>Kouleothrix</taxon>
    </lineage>
</organism>
<gene>
    <name evidence="2" type="ORF">SE17_13625</name>
</gene>
<protein>
    <recommendedName>
        <fullName evidence="1">DUF5655 domain-containing protein</fullName>
    </recommendedName>
</protein>
<dbReference type="Proteomes" id="UP000050509">
    <property type="component" value="Unassembled WGS sequence"/>
</dbReference>
<accession>A0A0N8PSH6</accession>
<reference evidence="2 3" key="1">
    <citation type="submission" date="2015-09" db="EMBL/GenBank/DDBJ databases">
        <title>Draft genome sequence of Kouleothrix aurantiaca JCM 19913.</title>
        <authorList>
            <person name="Hemp J."/>
        </authorList>
    </citation>
    <scope>NUCLEOTIDE SEQUENCE [LARGE SCALE GENOMIC DNA]</scope>
    <source>
        <strain evidence="2 3">COM-B</strain>
    </source>
</reference>
<evidence type="ECO:0000313" key="2">
    <source>
        <dbReference type="EMBL" id="KPV52749.1"/>
    </source>
</evidence>
<proteinExistence type="predicted"/>
<sequence>MTETEYTVDELFIGKAPTVRAVYDKLLTHLRTFGPVHEQPKKTSIHLANTSGFAGVHTRKNYFILNIRSDHPIDSPRIVKAEQVSKSRYHQEVKIESLDDVDVELLAWLKEAYDLSR</sequence>
<evidence type="ECO:0000313" key="3">
    <source>
        <dbReference type="Proteomes" id="UP000050509"/>
    </source>
</evidence>
<dbReference type="InterPro" id="IPR043714">
    <property type="entry name" value="DUF5655"/>
</dbReference>
<dbReference type="Pfam" id="PF18899">
    <property type="entry name" value="DUF5655"/>
    <property type="match status" value="1"/>
</dbReference>